<dbReference type="PANTHER" id="PTHR14191:SF3">
    <property type="entry name" value="NA(+)_H(+) EXCHANGE REGULATORY COFACTOR-LIKE PROTEIN NRFL-1"/>
    <property type="match status" value="1"/>
</dbReference>
<dbReference type="PROSITE" id="PS50106">
    <property type="entry name" value="PDZ"/>
    <property type="match status" value="2"/>
</dbReference>
<evidence type="ECO:0000256" key="2">
    <source>
        <dbReference type="ARBA" id="ARBA00022475"/>
    </source>
</evidence>
<evidence type="ECO:0000256" key="3">
    <source>
        <dbReference type="ARBA" id="ARBA00022737"/>
    </source>
</evidence>
<dbReference type="PANTHER" id="PTHR14191">
    <property type="entry name" value="PDZ DOMAIN CONTAINING PROTEIN"/>
    <property type="match status" value="1"/>
</dbReference>
<organism evidence="5 6">
    <name type="scientific">Oikopleura dioica</name>
    <name type="common">Tunicate</name>
    <dbReference type="NCBI Taxonomy" id="34765"/>
    <lineage>
        <taxon>Eukaryota</taxon>
        <taxon>Metazoa</taxon>
        <taxon>Chordata</taxon>
        <taxon>Tunicata</taxon>
        <taxon>Appendicularia</taxon>
        <taxon>Copelata</taxon>
        <taxon>Oikopleuridae</taxon>
        <taxon>Oikopleura</taxon>
    </lineage>
</organism>
<gene>
    <name evidence="5" type="ORF">OKIOD_LOCUS395</name>
</gene>
<dbReference type="InterPro" id="IPR041489">
    <property type="entry name" value="PDZ_6"/>
</dbReference>
<evidence type="ECO:0000313" key="6">
    <source>
        <dbReference type="Proteomes" id="UP001158576"/>
    </source>
</evidence>
<dbReference type="SUPFAM" id="SSF50156">
    <property type="entry name" value="PDZ domain-like"/>
    <property type="match status" value="2"/>
</dbReference>
<comment type="subcellular location">
    <subcellularLocation>
        <location evidence="1">Cell membrane</location>
    </subcellularLocation>
</comment>
<dbReference type="InterPro" id="IPR036034">
    <property type="entry name" value="PDZ_sf"/>
</dbReference>
<dbReference type="InterPro" id="IPR001478">
    <property type="entry name" value="PDZ"/>
</dbReference>
<feature type="domain" description="PDZ" evidence="4">
    <location>
        <begin position="3"/>
        <end position="86"/>
    </location>
</feature>
<accession>A0ABN7RLA6</accession>
<sequence length="195" mass="22192">MTVIRLIKDHQLGYGFSFSRNFNSSDNKAIIAKIKSNGPAEKAGLSIGDEITEVNRISVKQLSYPEIVELIKESPSFLLLKIAEKVPEYTNSNEAPLPRLIVLSQEALKSFHFGFYEQGLIISFIQENGPAEEAGLKLDDRIIEINNINVENMRPQFVLDLLHGDEEKIEILVVNKEYDSYWKNYRAEQGTITKF</sequence>
<dbReference type="Gene3D" id="2.30.42.10">
    <property type="match status" value="2"/>
</dbReference>
<evidence type="ECO:0000259" key="4">
    <source>
        <dbReference type="PROSITE" id="PS50106"/>
    </source>
</evidence>
<keyword evidence="3" id="KW-0677">Repeat</keyword>
<evidence type="ECO:0000256" key="1">
    <source>
        <dbReference type="ARBA" id="ARBA00004236"/>
    </source>
</evidence>
<dbReference type="SMART" id="SM00228">
    <property type="entry name" value="PDZ"/>
    <property type="match status" value="2"/>
</dbReference>
<dbReference type="Pfam" id="PF17820">
    <property type="entry name" value="PDZ_6"/>
    <property type="match status" value="1"/>
</dbReference>
<dbReference type="Proteomes" id="UP001158576">
    <property type="component" value="Chromosome PAR"/>
</dbReference>
<keyword evidence="6" id="KW-1185">Reference proteome</keyword>
<feature type="domain" description="PDZ" evidence="4">
    <location>
        <begin position="100"/>
        <end position="177"/>
    </location>
</feature>
<reference evidence="5 6" key="1">
    <citation type="submission" date="2021-04" db="EMBL/GenBank/DDBJ databases">
        <authorList>
            <person name="Bliznina A."/>
        </authorList>
    </citation>
    <scope>NUCLEOTIDE SEQUENCE [LARGE SCALE GENOMIC DNA]</scope>
</reference>
<proteinExistence type="predicted"/>
<keyword evidence="2" id="KW-1003">Cell membrane</keyword>
<protein>
    <submittedName>
        <fullName evidence="5">Oidioi.mRNA.OKI2018_I69.PAR.g8837.t1.cds</fullName>
    </submittedName>
</protein>
<dbReference type="InterPro" id="IPR051067">
    <property type="entry name" value="NHER"/>
</dbReference>
<dbReference type="EMBL" id="OU015568">
    <property type="protein sequence ID" value="CAG5077892.1"/>
    <property type="molecule type" value="Genomic_DNA"/>
</dbReference>
<dbReference type="CDD" id="cd00136">
    <property type="entry name" value="PDZ_canonical"/>
    <property type="match status" value="1"/>
</dbReference>
<dbReference type="Pfam" id="PF00595">
    <property type="entry name" value="PDZ"/>
    <property type="match status" value="1"/>
</dbReference>
<evidence type="ECO:0000313" key="5">
    <source>
        <dbReference type="EMBL" id="CAG5077892.1"/>
    </source>
</evidence>
<name>A0ABN7RLA6_OIKDI</name>
<keyword evidence="2" id="KW-0472">Membrane</keyword>